<dbReference type="RefSeq" id="WP_132155774.1">
    <property type="nucleotide sequence ID" value="NZ_SLWR01000014.1"/>
</dbReference>
<sequence length="279" mass="29842">MTESAADLVVEGRTLARYVWEPDLPLAYAPRPYLHPVTTPAGTVVTELMPASHRHHAGVSIAVPDVDGANFWGGRTYIAGHGPAWLDNQGIQRHERWLEQRPSQLAHAVRWSSPAGETLLTEERVLTARGATDTAWVLGLSFALTNATDRPLEIRSPAAAGRTGAGYGGFFWRAPGSNRVFGPAGVGLDAVHGQTCDWIAVTGAAWTLVFTAADDVTRADPWFVRTRDYTGVGSALSWDVPLTLPPGGTAVRSIATVVADGELSDDEAAELVDLTRTAR</sequence>
<reference evidence="1 2" key="1">
    <citation type="journal article" date="2015" name="Stand. Genomic Sci.">
        <title>Genomic Encyclopedia of Bacterial and Archaeal Type Strains, Phase III: the genomes of soil and plant-associated and newly described type strains.</title>
        <authorList>
            <person name="Whitman W.B."/>
            <person name="Woyke T."/>
            <person name="Klenk H.P."/>
            <person name="Zhou Y."/>
            <person name="Lilburn T.G."/>
            <person name="Beck B.J."/>
            <person name="De Vos P."/>
            <person name="Vandamme P."/>
            <person name="Eisen J.A."/>
            <person name="Garrity G."/>
            <person name="Hugenholtz P."/>
            <person name="Kyrpides N.C."/>
        </authorList>
    </citation>
    <scope>NUCLEOTIDE SEQUENCE [LARGE SCALE GENOMIC DNA]</scope>
    <source>
        <strain evidence="1 2">VKM Ac-2541</strain>
    </source>
</reference>
<keyword evidence="1" id="KW-0560">Oxidoreductase</keyword>
<dbReference type="Proteomes" id="UP000295573">
    <property type="component" value="Unassembled WGS sequence"/>
</dbReference>
<dbReference type="AlphaFoldDB" id="A0A4R2IET2"/>
<dbReference type="InterPro" id="IPR029475">
    <property type="entry name" value="DUF6807"/>
</dbReference>
<dbReference type="EMBL" id="SLWR01000014">
    <property type="protein sequence ID" value="TCO42299.1"/>
    <property type="molecule type" value="Genomic_DNA"/>
</dbReference>
<dbReference type="OrthoDB" id="3258243at2"/>
<organism evidence="1 2">
    <name type="scientific">Kribbella antiqua</name>
    <dbReference type="NCBI Taxonomy" id="2512217"/>
    <lineage>
        <taxon>Bacteria</taxon>
        <taxon>Bacillati</taxon>
        <taxon>Actinomycetota</taxon>
        <taxon>Actinomycetes</taxon>
        <taxon>Propionibacteriales</taxon>
        <taxon>Kribbellaceae</taxon>
        <taxon>Kribbella</taxon>
    </lineage>
</organism>
<dbReference type="Pfam" id="PF14100">
    <property type="entry name" value="DUF6807"/>
    <property type="match status" value="1"/>
</dbReference>
<keyword evidence="1" id="KW-0503">Monooxygenase</keyword>
<dbReference type="GO" id="GO:0004497">
    <property type="term" value="F:monooxygenase activity"/>
    <property type="evidence" value="ECO:0007669"/>
    <property type="project" value="UniProtKB-KW"/>
</dbReference>
<name>A0A4R2IET2_9ACTN</name>
<protein>
    <submittedName>
        <fullName evidence="1">Methane monooxygenase PmoA-like</fullName>
    </submittedName>
</protein>
<evidence type="ECO:0000313" key="2">
    <source>
        <dbReference type="Proteomes" id="UP000295573"/>
    </source>
</evidence>
<accession>A0A4R2IET2</accession>
<proteinExistence type="predicted"/>
<keyword evidence="2" id="KW-1185">Reference proteome</keyword>
<evidence type="ECO:0000313" key="1">
    <source>
        <dbReference type="EMBL" id="TCO42299.1"/>
    </source>
</evidence>
<gene>
    <name evidence="1" type="ORF">EV646_114122</name>
</gene>
<comment type="caution">
    <text evidence="1">The sequence shown here is derived from an EMBL/GenBank/DDBJ whole genome shotgun (WGS) entry which is preliminary data.</text>
</comment>